<dbReference type="InterPro" id="IPR000873">
    <property type="entry name" value="AMP-dep_synth/lig_dom"/>
</dbReference>
<dbReference type="SMART" id="SM00822">
    <property type="entry name" value="PKS_KR"/>
    <property type="match status" value="1"/>
</dbReference>
<dbReference type="InterPro" id="IPR013968">
    <property type="entry name" value="PKS_KR"/>
</dbReference>
<dbReference type="Gene3D" id="3.40.50.12780">
    <property type="entry name" value="N-terminal domain of ligase-like"/>
    <property type="match status" value="3"/>
</dbReference>
<dbReference type="Gene3D" id="1.10.1200.10">
    <property type="entry name" value="ACP-like"/>
    <property type="match status" value="3"/>
</dbReference>
<dbReference type="InterPro" id="IPR006162">
    <property type="entry name" value="Ppantetheine_attach_site"/>
</dbReference>
<dbReference type="InterPro" id="IPR020845">
    <property type="entry name" value="AMP-binding_CS"/>
</dbReference>
<gene>
    <name evidence="8" type="ORF">EI168_14865</name>
</gene>
<name>A0ABR9F4E6_9GAMM</name>
<dbReference type="RefSeq" id="WP_192536188.1">
    <property type="nucleotide sequence ID" value="NZ_RRZD01000016.1"/>
</dbReference>
<dbReference type="PROSITE" id="PS00012">
    <property type="entry name" value="PHOSPHOPANTETHEINE"/>
    <property type="match status" value="2"/>
</dbReference>
<dbReference type="InterPro" id="IPR036291">
    <property type="entry name" value="NAD(P)-bd_dom_sf"/>
</dbReference>
<evidence type="ECO:0000259" key="7">
    <source>
        <dbReference type="PROSITE" id="PS50075"/>
    </source>
</evidence>
<dbReference type="Pfam" id="PF00501">
    <property type="entry name" value="AMP-binding"/>
    <property type="match status" value="3"/>
</dbReference>
<feature type="compositionally biased region" description="Basic residues" evidence="6">
    <location>
        <begin position="3608"/>
        <end position="3626"/>
    </location>
</feature>
<dbReference type="InterPro" id="IPR009081">
    <property type="entry name" value="PP-bd_ACP"/>
</dbReference>
<dbReference type="InterPro" id="IPR010071">
    <property type="entry name" value="AA_adenyl_dom"/>
</dbReference>
<dbReference type="Gene3D" id="3.30.559.30">
    <property type="entry name" value="Nonribosomal peptide synthetase, condensation domain"/>
    <property type="match status" value="3"/>
</dbReference>
<evidence type="ECO:0000313" key="8">
    <source>
        <dbReference type="EMBL" id="MBE0401368.1"/>
    </source>
</evidence>
<keyword evidence="9" id="KW-1185">Reference proteome</keyword>
<evidence type="ECO:0000313" key="9">
    <source>
        <dbReference type="Proteomes" id="UP001645039"/>
    </source>
</evidence>
<dbReference type="PANTHER" id="PTHR45527">
    <property type="entry name" value="NONRIBOSOMAL PEPTIDE SYNTHETASE"/>
    <property type="match status" value="1"/>
</dbReference>
<dbReference type="InterPro" id="IPR045851">
    <property type="entry name" value="AMP-bd_C_sf"/>
</dbReference>
<dbReference type="Gene3D" id="3.40.50.720">
    <property type="entry name" value="NAD(P)-binding Rossmann-like Domain"/>
    <property type="match status" value="1"/>
</dbReference>
<dbReference type="Pfam" id="PF08659">
    <property type="entry name" value="KR"/>
    <property type="match status" value="1"/>
</dbReference>
<dbReference type="InterPro" id="IPR020806">
    <property type="entry name" value="PKS_PP-bd"/>
</dbReference>
<dbReference type="Proteomes" id="UP001645039">
    <property type="component" value="Unassembled WGS sequence"/>
</dbReference>
<keyword evidence="3" id="KW-0596">Phosphopantetheine</keyword>
<dbReference type="InterPro" id="IPR057326">
    <property type="entry name" value="KR_dom"/>
</dbReference>
<dbReference type="SUPFAM" id="SSF52777">
    <property type="entry name" value="CoA-dependent acyltransferases"/>
    <property type="match status" value="6"/>
</dbReference>
<feature type="domain" description="Carrier" evidence="7">
    <location>
        <begin position="980"/>
        <end position="1055"/>
    </location>
</feature>
<feature type="domain" description="Carrier" evidence="7">
    <location>
        <begin position="2048"/>
        <end position="2124"/>
    </location>
</feature>
<keyword evidence="4" id="KW-0597">Phosphoprotein</keyword>
<dbReference type="InterPro" id="IPR042099">
    <property type="entry name" value="ANL_N_sf"/>
</dbReference>
<evidence type="ECO:0000256" key="3">
    <source>
        <dbReference type="ARBA" id="ARBA00022450"/>
    </source>
</evidence>
<dbReference type="Gene3D" id="3.30.559.10">
    <property type="entry name" value="Chloramphenicol acetyltransferase-like domain"/>
    <property type="match status" value="3"/>
</dbReference>
<dbReference type="NCBIfam" id="TIGR01733">
    <property type="entry name" value="AA-adenyl-dom"/>
    <property type="match status" value="1"/>
</dbReference>
<dbReference type="PANTHER" id="PTHR45527:SF10">
    <property type="entry name" value="PYOCHELIN SYNTHASE PCHF"/>
    <property type="match status" value="1"/>
</dbReference>
<proteinExistence type="inferred from homology"/>
<dbReference type="CDD" id="cd19531">
    <property type="entry name" value="LCL_NRPS-like"/>
    <property type="match status" value="1"/>
</dbReference>
<dbReference type="CDD" id="cd19535">
    <property type="entry name" value="Cyc_NRPS"/>
    <property type="match status" value="1"/>
</dbReference>
<accession>A0ABR9F4E6</accession>
<comment type="cofactor">
    <cofactor evidence="1">
        <name>pantetheine 4'-phosphate</name>
        <dbReference type="ChEBI" id="CHEBI:47942"/>
    </cofactor>
</comment>
<evidence type="ECO:0000256" key="4">
    <source>
        <dbReference type="ARBA" id="ARBA00022553"/>
    </source>
</evidence>
<dbReference type="SUPFAM" id="SSF51735">
    <property type="entry name" value="NAD(P)-binding Rossmann-fold domains"/>
    <property type="match status" value="1"/>
</dbReference>
<evidence type="ECO:0000256" key="6">
    <source>
        <dbReference type="SAM" id="MobiDB-lite"/>
    </source>
</evidence>
<comment type="caution">
    <text evidence="8">The sequence shown here is derived from an EMBL/GenBank/DDBJ whole genome shotgun (WGS) entry which is preliminary data.</text>
</comment>
<protein>
    <submittedName>
        <fullName evidence="8">Amino acid adenylation domain-containing protein</fullName>
    </submittedName>
</protein>
<keyword evidence="5" id="KW-0436">Ligase</keyword>
<dbReference type="Pfam" id="PF00668">
    <property type="entry name" value="Condensation"/>
    <property type="match status" value="3"/>
</dbReference>
<comment type="similarity">
    <text evidence="2">Belongs to the short-chain dehydrogenases/reductases (SDR) family.</text>
</comment>
<dbReference type="EMBL" id="RRZD01000016">
    <property type="protein sequence ID" value="MBE0401368.1"/>
    <property type="molecule type" value="Genomic_DNA"/>
</dbReference>
<dbReference type="InterPro" id="IPR001242">
    <property type="entry name" value="Condensation_dom"/>
</dbReference>
<dbReference type="SMART" id="SM00823">
    <property type="entry name" value="PKS_PP"/>
    <property type="match status" value="3"/>
</dbReference>
<organism evidence="8 9">
    <name type="scientific">Halomonas casei</name>
    <dbReference type="NCBI Taxonomy" id="2742613"/>
    <lineage>
        <taxon>Bacteria</taxon>
        <taxon>Pseudomonadati</taxon>
        <taxon>Pseudomonadota</taxon>
        <taxon>Gammaproteobacteria</taxon>
        <taxon>Oceanospirillales</taxon>
        <taxon>Halomonadaceae</taxon>
        <taxon>Halomonas</taxon>
    </lineage>
</organism>
<dbReference type="Pfam" id="PF00550">
    <property type="entry name" value="PP-binding"/>
    <property type="match status" value="3"/>
</dbReference>
<evidence type="ECO:0000256" key="2">
    <source>
        <dbReference type="ARBA" id="ARBA00006484"/>
    </source>
</evidence>
<evidence type="ECO:0000256" key="1">
    <source>
        <dbReference type="ARBA" id="ARBA00001957"/>
    </source>
</evidence>
<feature type="domain" description="Carrier" evidence="7">
    <location>
        <begin position="3519"/>
        <end position="3594"/>
    </location>
</feature>
<feature type="region of interest" description="Disordered" evidence="6">
    <location>
        <begin position="3600"/>
        <end position="3626"/>
    </location>
</feature>
<dbReference type="SUPFAM" id="SSF56801">
    <property type="entry name" value="Acetyl-CoA synthetase-like"/>
    <property type="match status" value="3"/>
</dbReference>
<dbReference type="InterPro" id="IPR036736">
    <property type="entry name" value="ACP-like_sf"/>
</dbReference>
<dbReference type="InterPro" id="IPR057737">
    <property type="entry name" value="Condensation_MtbB-like"/>
</dbReference>
<sequence length="3626" mass="404343">MTPVSSARYEPFPMTDMQQAYWIGRQEALADAAMHIYLEYRVEQLDPVRFRQAWDTLLQRHDMLRVIALPDGMQQVLESVPAYDIACVNVSDMPTHRRESELESMRHELSHRRADIATWPQFEIRMVLDQGGGHVAFSLDSWCIDGRSLDILLTELDQLYHVPETELAPLELTFRDYVLWSRQQEQGDAYESELAYWRERVADLAGPPALPVRSELALELGHFERQAHQFNAQQTQQLRELAQSLGMTVNGLLLGTYAEVLGRWSSTPRFTLNIPRFNRPQVHEQINSVMGEFATFSLLSVDRQQGATLGDRLKRIQEDLWQALDHSRVSGVRLLREISRLNGRVETMAMPIVFTSAADGFTLERFGSLTREITQTPQVWLDCQYYFVSDGLYVNWDYVASRFHPGVIEQMFTAWCVLLQGLCVPQRCEALLQSQQAVDLPDEQKAVRAKLNDQRQAYDSRPVYRQFVENMDKRADDDQLVAVCGSERLTYGQLHAQSAQLGSYLQLLNDSSLKNDGKVQPLIGVLLPKGVQQLVAVYGVLASGAAYLPLDLAQPQARLDSILRDAGVNQVLVDAQTQSQVSPEFETLRIDEWQAGYCHSTVLADEQLAGWQTTGQDLVYVMYTSGSTGQPKGVQIEQAGVLNALDQSAKRFVFSYPVRALGLTALHHDMSVYDVLGVPLSGGLLVLPEQAKRTDPQCWSELVHEYALNCWVSVPAAVEMLLSWGQVSNWRYESLRTVLVGGDWVAGRLYERLMLAAPQARLYSVGGPTETTMWNISAPVGPLSDEWRSVPYGVPLPNCGYRILDERMQACPDWVTGEMYCSGISLARGYVNDVALTAERFVFDVQTGERLYLTQDLGYYHPDGQIEFVGRADGQLKVRGNRIESGEVQSVLEGWPQVRRALVYVYELRLAAALVLQPGEQPQSRERLHEQAAAQLPSAMVPGVWLQLDQLPLTGHGKVDMEELRDLTAKQLRTQHPQSRELREGERELGQLWEQLLGVQVNSAQDNFFMLGGDSLLAVRLVVLIRERLGVDVRIGQVLTHPVLALMAQCISQQDGGVLLGYWEQVYERSDPIPLSFAQRRLWMLSQLDPHGTQYLIPLRFTLHGPLQRSRFEASFVELIERHTILRSYIVQDKSGQACVELVDEAVQLAYEDLQGFNDPERQQRLDQRLRDQASTTLDLGCHVPYRAGLIRLSSQEHVFYLTVHHAVLDGVATEVLVQELMALYAGQSLAPVEHDYVRYSRWEQSEAFAQQIEPGLSYWSRRLSDLQPLALPYMDIHASDETSGLYAQQLSEGERQELQKLARDHGVTAFTVYALGLQLVLGRLRQGGDVAFGTYAANRVYAPFSHTVGTFVNPLVLRFKYDEGESLSQALERTQLQVMQDFEWQHVPFERVVEQLNPPREPGRHPLFEVGLVCNEQLYQAQYEVQGLRLQPQGLDGREGVTHRTALEVWISPQSEGLEVVATYAQARVGDRLAQAVIQGLCEVLRQMLCVEPARQLGQIGWQTAQVAKQADVSVWQGDRQEWPAGTLWSLWQQQVKRQGPAVAVYGDEDQADVSWQQLSDGAEALAVHLVQQGVCAGEVVAVLLEHSPQLVQAVLGVVRSGAVLLLLEPGDPSQRHVELVADAGVRWIISNEVDEAQAAGLEQQNWVALPEEEPQLQALLAEREVLSGRVESEVLYWVYTSGSTGQPKAVQGSVRGFINRLYWMGRQYGVQAGERALLKTSVSFVDIYGELLGNLLEGVALVVASDARRRDPAGLLWRLREGQVDRLTVTPSLLQALCEQLDQDGVAGQAVAPLSLRLVFSSGEALSWSLVRQARASLGSGLRLVNVYGSSEVSADVAAYEVGHEEQEDASVVSGLVPVGQLMSNVKARIVGQEGLVQWPGLVGRLQLGGVALSPGYAGKARRAESMFYENEGERWFDTGDEVIRNARGELIVLGRRDAQVKLRGIRIDLQGLDVQVAGVAGVRQSLSAVIDTGGGPVLGVLVVVQGGATQQAVRVALQQQLPAPMVPGIIEVVQQLPRLSTGKPDRGQAAALLQQALQCEQDEQQALTPLQQRIEQIWRTLLQREQPIGAHQNFFTLGGHSLMLARLASRLRIEFKADVSMGELMNATTIASQSAQVEKNISNTADILPLVERPTVFPLSENQLGLWTYQQSRPDAASYNMTFVLRMHGCLNLQQFSVALNLLVKRHEALRYRFVEQRNEAGLVEPALKIEPDVWLMPEYRRISGDLQEESEIEAARLSAQPFDLEQGPLLRVSLLQAEQDSYACVLSMHHIIADGWSVGVLLQDLAILYEGRAPDEMAFQLVDYEAWRRSWLGDVERQQRLASFWHDYLAQLPGRLEFSILPDLPDGVSVYESATLVQTLDKQWATVLPEICRQRSNEIYDVVLAAFSLALHELTKRQDLVIGTVLAARHLHPELEKMVGFLANTVPVRTAVDDTMPLQVFFDGVVERRRQALQHQDIPFGALQNLQRGSDPLIEVLCIHQNVPYAGFSLPGVQCEVESVQVGETKFPLNLQTLHDGEKLVVHFEYARAYFAESTIMRMLATMQRFLRIYCDTLLEHKTVGDLLLAPYALTRGGAIRLPESRPRNLPQALARTVEKYPDHGITIIDEQGTEVLTYARLDRLARDYAGRLNRAGVNEGDPVILVAGGIRHYLITLWGAILLGAIPVTVAAPIGMDAQACLDKLEATWETLAHPLVIAPACDPKVWRVLLRECPGFRIVDPRQLGEAPPVTLADPQPETTAFFQLTAGSTGRSKCIEERHEAVLAYMEMTSQARNYDADQRTLNWLPFDHIVPILTFHLRDIYLGRDQVHVDTGYILQQPLRWMQLMSDLKVTHGWAPNFAFHLAVQALDAVDSDSSVDLGHVRELLNAGEMVTQATQDAFRRSAGRFGLAPEGLVASFGMAECCTCITYATPQEHEVRSDSLSLAGNGMQVGASSFASLGKVIPGMDIRIIDDNCQLLREYQVGKFQLKGLSLMRGYHNAREINDSAYTHDGWFDTGDNGFIANGCLYLTGREKEVLIVNGINYFCFDLEEKVQSVTGIMPTYVAALSWRDVDQEAVAICYVPVEGTTSTRAIDDRIRDILVRETGLVPKKIVALARHGFQKTTSGKIQRVQMAQKLLQNALPRYQDSGQAVPLRQAYWQTWTPPKQPDEMQYADIVVWEADASFDMQQLPGCLRDLSRQFAATSGVHSPTPTRLLRVMLSEKPQGHYWGLFGLLNSYCAENPGWKVQMIQRSSAADAASEWPVQAGWFRQTTEGWACLTLGEAAAVQITATQPQNVLITGGGGALAWLLAQDYVERGATVWLLGRSDAPPWLDDGQPQAQMHWIRDDLSMVRQTSQRLEEALPEGTTFDVICHLAGTMETGLSSQLEDNALIRTMRAKVEGLEVLRKALKMSQKSAPAQWVLYGSVVAACGFPLSGAYAYANGALLDMAHSMRAEGEQVCWLGWSAWRGVGMSRNGLDAGQLASHGLHLLEPEQARLHHWRLAGTNDDFFIGIEGLAALPGVTVSPSLGDKSPILSISECRERIENALKAVLSLEKVQADDHFFDLGATSISLVQIQRHLRERGQITLDVAVLLQYPTVTRLTQYMAQGESDMQTVTLSARKSDVRRRRTARSSVKTPKRGQ</sequence>
<reference evidence="8 9" key="1">
    <citation type="submission" date="2020-07" db="EMBL/GenBank/DDBJ databases">
        <title>Halophilic bacteria isolated from french cheeses.</title>
        <authorList>
            <person name="Kothe C.I."/>
            <person name="Farah-Kraiem B."/>
            <person name="Renault P."/>
            <person name="Dridi B."/>
        </authorList>
    </citation>
    <scope>NUCLEOTIDE SEQUENCE [LARGE SCALE GENOMIC DNA]</scope>
    <source>
        <strain evidence="8 9">FME1</strain>
    </source>
</reference>
<dbReference type="InterPro" id="IPR023213">
    <property type="entry name" value="CAT-like_dom_sf"/>
</dbReference>
<dbReference type="PROSITE" id="PS00455">
    <property type="entry name" value="AMP_BINDING"/>
    <property type="match status" value="2"/>
</dbReference>
<evidence type="ECO:0000256" key="5">
    <source>
        <dbReference type="ARBA" id="ARBA00022598"/>
    </source>
</evidence>
<dbReference type="PROSITE" id="PS50075">
    <property type="entry name" value="CARRIER"/>
    <property type="match status" value="3"/>
</dbReference>
<dbReference type="Gene3D" id="3.30.300.30">
    <property type="match status" value="3"/>
</dbReference>
<dbReference type="SUPFAM" id="SSF47336">
    <property type="entry name" value="ACP-like"/>
    <property type="match status" value="3"/>
</dbReference>